<dbReference type="Pfam" id="PF00809">
    <property type="entry name" value="Pterin_bind"/>
    <property type="match status" value="1"/>
</dbReference>
<dbReference type="InterPro" id="IPR006390">
    <property type="entry name" value="DHP_synth_dom"/>
</dbReference>
<dbReference type="PANTHER" id="PTHR20941:SF1">
    <property type="entry name" value="FOLIC ACID SYNTHESIS PROTEIN FOL1"/>
    <property type="match status" value="1"/>
</dbReference>
<dbReference type="InterPro" id="IPR000489">
    <property type="entry name" value="Pterin-binding_dom"/>
</dbReference>
<dbReference type="InterPro" id="IPR011005">
    <property type="entry name" value="Dihydropteroate_synth-like_sf"/>
</dbReference>
<keyword evidence="7 10" id="KW-0479">Metal-binding</keyword>
<evidence type="ECO:0000256" key="10">
    <source>
        <dbReference type="RuleBase" id="RU361205"/>
    </source>
</evidence>
<evidence type="ECO:0000256" key="7">
    <source>
        <dbReference type="ARBA" id="ARBA00022723"/>
    </source>
</evidence>
<dbReference type="NCBIfam" id="TIGR01496">
    <property type="entry name" value="DHPS"/>
    <property type="match status" value="1"/>
</dbReference>
<dbReference type="Gene3D" id="3.20.20.20">
    <property type="entry name" value="Dihydropteroate synthase-like"/>
    <property type="match status" value="1"/>
</dbReference>
<evidence type="ECO:0000259" key="12">
    <source>
        <dbReference type="PROSITE" id="PS50972"/>
    </source>
</evidence>
<feature type="domain" description="Pterin-binding" evidence="12">
    <location>
        <begin position="35"/>
        <end position="287"/>
    </location>
</feature>
<dbReference type="EMBL" id="BAAAGS010000093">
    <property type="protein sequence ID" value="GAA0561668.1"/>
    <property type="molecule type" value="Genomic_DNA"/>
</dbReference>
<keyword evidence="9 10" id="KW-0289">Folate biosynthesis</keyword>
<keyword evidence="8 10" id="KW-0460">Magnesium</keyword>
<dbReference type="CDD" id="cd00739">
    <property type="entry name" value="DHPS"/>
    <property type="match status" value="1"/>
</dbReference>
<evidence type="ECO:0000256" key="4">
    <source>
        <dbReference type="ARBA" id="ARBA00009503"/>
    </source>
</evidence>
<comment type="similarity">
    <text evidence="4 10">Belongs to the DHPS family.</text>
</comment>
<evidence type="ECO:0000256" key="11">
    <source>
        <dbReference type="SAM" id="MobiDB-lite"/>
    </source>
</evidence>
<dbReference type="RefSeq" id="WP_009950746.1">
    <property type="nucleotide sequence ID" value="NZ_BAAAGS010000093.1"/>
</dbReference>
<organism evidence="13 14">
    <name type="scientific">Saccharopolyspora erythraea</name>
    <name type="common">Streptomyces erythraeus</name>
    <dbReference type="NCBI Taxonomy" id="1836"/>
    <lineage>
        <taxon>Bacteria</taxon>
        <taxon>Bacillati</taxon>
        <taxon>Actinomycetota</taxon>
        <taxon>Actinomycetes</taxon>
        <taxon>Pseudonocardiales</taxon>
        <taxon>Pseudonocardiaceae</taxon>
        <taxon>Saccharopolyspora</taxon>
    </lineage>
</organism>
<evidence type="ECO:0000256" key="9">
    <source>
        <dbReference type="ARBA" id="ARBA00022909"/>
    </source>
</evidence>
<dbReference type="PANTHER" id="PTHR20941">
    <property type="entry name" value="FOLATE SYNTHESIS PROTEINS"/>
    <property type="match status" value="1"/>
</dbReference>
<keyword evidence="14" id="KW-1185">Reference proteome</keyword>
<dbReference type="PROSITE" id="PS00792">
    <property type="entry name" value="DHPS_1"/>
    <property type="match status" value="1"/>
</dbReference>
<evidence type="ECO:0000256" key="2">
    <source>
        <dbReference type="ARBA" id="ARBA00001946"/>
    </source>
</evidence>
<reference evidence="13 14" key="1">
    <citation type="journal article" date="2019" name="Int. J. Syst. Evol. Microbiol.">
        <title>The Global Catalogue of Microorganisms (GCM) 10K type strain sequencing project: providing services to taxonomists for standard genome sequencing and annotation.</title>
        <authorList>
            <consortium name="The Broad Institute Genomics Platform"/>
            <consortium name="The Broad Institute Genome Sequencing Center for Infectious Disease"/>
            <person name="Wu L."/>
            <person name="Ma J."/>
        </authorList>
    </citation>
    <scope>NUCLEOTIDE SEQUENCE [LARGE SCALE GENOMIC DNA]</scope>
    <source>
        <strain evidence="13 14">JCM 10303</strain>
    </source>
</reference>
<accession>A0ABN1EAS7</accession>
<protein>
    <recommendedName>
        <fullName evidence="5 10">Dihydropteroate synthase</fullName>
        <shortName evidence="10">DHPS</shortName>
        <ecNumber evidence="5 10">2.5.1.15</ecNumber>
    </recommendedName>
    <alternativeName>
        <fullName evidence="10">Dihydropteroate pyrophosphorylase</fullName>
    </alternativeName>
</protein>
<dbReference type="SUPFAM" id="SSF51717">
    <property type="entry name" value="Dihydropteroate synthetase-like"/>
    <property type="match status" value="1"/>
</dbReference>
<comment type="pathway">
    <text evidence="3 10">Cofactor biosynthesis; tetrahydrofolate biosynthesis; 7,8-dihydrofolate from 2-amino-4-hydroxy-6-hydroxymethyl-7,8-dihydropteridine diphosphate and 4-aminobenzoate: step 1/2.</text>
</comment>
<proteinExistence type="inferred from homology"/>
<dbReference type="InterPro" id="IPR045031">
    <property type="entry name" value="DHP_synth-like"/>
</dbReference>
<name>A0ABN1EAS7_SACER</name>
<evidence type="ECO:0000313" key="14">
    <source>
        <dbReference type="Proteomes" id="UP001500729"/>
    </source>
</evidence>
<comment type="catalytic activity">
    <reaction evidence="1">
        <text>(7,8-dihydropterin-6-yl)methyl diphosphate + 4-aminobenzoate = 7,8-dihydropteroate + diphosphate</text>
        <dbReference type="Rhea" id="RHEA:19949"/>
        <dbReference type="ChEBI" id="CHEBI:17836"/>
        <dbReference type="ChEBI" id="CHEBI:17839"/>
        <dbReference type="ChEBI" id="CHEBI:33019"/>
        <dbReference type="ChEBI" id="CHEBI:72950"/>
        <dbReference type="EC" id="2.5.1.15"/>
    </reaction>
</comment>
<evidence type="ECO:0000256" key="6">
    <source>
        <dbReference type="ARBA" id="ARBA00022679"/>
    </source>
</evidence>
<evidence type="ECO:0000256" key="1">
    <source>
        <dbReference type="ARBA" id="ARBA00000012"/>
    </source>
</evidence>
<gene>
    <name evidence="13" type="primary">folP_2</name>
    <name evidence="13" type="ORF">GCM10009533_68080</name>
</gene>
<comment type="caution">
    <text evidence="13">The sequence shown here is derived from an EMBL/GenBank/DDBJ whole genome shotgun (WGS) entry which is preliminary data.</text>
</comment>
<evidence type="ECO:0000313" key="13">
    <source>
        <dbReference type="EMBL" id="GAA0561668.1"/>
    </source>
</evidence>
<evidence type="ECO:0000256" key="3">
    <source>
        <dbReference type="ARBA" id="ARBA00004763"/>
    </source>
</evidence>
<dbReference type="PROSITE" id="PS00793">
    <property type="entry name" value="DHPS_2"/>
    <property type="match status" value="1"/>
</dbReference>
<keyword evidence="6 10" id="KW-0808">Transferase</keyword>
<evidence type="ECO:0000256" key="8">
    <source>
        <dbReference type="ARBA" id="ARBA00022842"/>
    </source>
</evidence>
<comment type="function">
    <text evidence="10">Catalyzes the condensation of para-aminobenzoate (pABA) with 6-hydroxymethyl-7,8-dihydropterin diphosphate (DHPt-PP) to form 7,8-dihydropteroate (H2Pte), the immediate precursor of folate derivatives.</text>
</comment>
<dbReference type="EC" id="2.5.1.15" evidence="5 10"/>
<feature type="region of interest" description="Disordered" evidence="11">
    <location>
        <begin position="1"/>
        <end position="25"/>
    </location>
</feature>
<dbReference type="Proteomes" id="UP001500729">
    <property type="component" value="Unassembled WGS sequence"/>
</dbReference>
<sequence>MTITSELLTGEPNPPPSGGAAGGAPLLQRLRAPRPLLCGIVNVTPDSFSDGGSYLDHSAAVAHGLRLAEEGADIIDVGGESTRPGARQPGVAEELERVVPVVERLSRATSVPVSVDTSRPEVMRAAVAAGAGLINDVRALREPGALPAAAELGVPVCLMHMQGSPGVMQRDPRYADVLGEVVSFLRRRVDECSAAGIPPGHLVVDPGFGFGKTLEHNLDLLASLPALGRLGLPVMVGLSRKSMLGQITGRTVRHRQAASVTAAVLAAQRGAKILRVHDVAATSDALKLLGAVAAAEVPR</sequence>
<dbReference type="PROSITE" id="PS50972">
    <property type="entry name" value="PTERIN_BINDING"/>
    <property type="match status" value="1"/>
</dbReference>
<comment type="cofactor">
    <cofactor evidence="2 10">
        <name>Mg(2+)</name>
        <dbReference type="ChEBI" id="CHEBI:18420"/>
    </cofactor>
</comment>
<evidence type="ECO:0000256" key="5">
    <source>
        <dbReference type="ARBA" id="ARBA00012458"/>
    </source>
</evidence>